<reference evidence="1" key="2">
    <citation type="submission" date="2021-08" db="EMBL/GenBank/DDBJ databases">
        <authorList>
            <person name="Tani A."/>
            <person name="Ola A."/>
            <person name="Ogura Y."/>
            <person name="Katsura K."/>
            <person name="Hayashi T."/>
        </authorList>
    </citation>
    <scope>NUCLEOTIDE SEQUENCE</scope>
    <source>
        <strain evidence="1">DSM 17168</strain>
    </source>
</reference>
<keyword evidence="2" id="KW-1185">Reference proteome</keyword>
<name>A0ABQ4SG34_9HYPH</name>
<organism evidence="1 2">
    <name type="scientific">Methylobacterium isbiliense</name>
    <dbReference type="NCBI Taxonomy" id="315478"/>
    <lineage>
        <taxon>Bacteria</taxon>
        <taxon>Pseudomonadati</taxon>
        <taxon>Pseudomonadota</taxon>
        <taxon>Alphaproteobacteria</taxon>
        <taxon>Hyphomicrobiales</taxon>
        <taxon>Methylobacteriaceae</taxon>
        <taxon>Methylobacterium</taxon>
    </lineage>
</organism>
<dbReference type="RefSeq" id="WP_238236366.1">
    <property type="nucleotide sequence ID" value="NZ_BPQQ01000039.1"/>
</dbReference>
<dbReference type="EMBL" id="BPQQ01000039">
    <property type="protein sequence ID" value="GJE01450.1"/>
    <property type="molecule type" value="Genomic_DNA"/>
</dbReference>
<accession>A0ABQ4SG34</accession>
<evidence type="ECO:0000313" key="2">
    <source>
        <dbReference type="Proteomes" id="UP001055153"/>
    </source>
</evidence>
<gene>
    <name evidence="1" type="ORF">GMJLKIPL_3381</name>
</gene>
<reference evidence="1" key="1">
    <citation type="journal article" date="2021" name="Front. Microbiol.">
        <title>Comprehensive Comparative Genomics and Phenotyping of Methylobacterium Species.</title>
        <authorList>
            <person name="Alessa O."/>
            <person name="Ogura Y."/>
            <person name="Fujitani Y."/>
            <person name="Takami H."/>
            <person name="Hayashi T."/>
            <person name="Sahin N."/>
            <person name="Tani A."/>
        </authorList>
    </citation>
    <scope>NUCLEOTIDE SEQUENCE</scope>
    <source>
        <strain evidence="1">DSM 17168</strain>
    </source>
</reference>
<evidence type="ECO:0000313" key="1">
    <source>
        <dbReference type="EMBL" id="GJE01450.1"/>
    </source>
</evidence>
<dbReference type="Proteomes" id="UP001055153">
    <property type="component" value="Unassembled WGS sequence"/>
</dbReference>
<protein>
    <submittedName>
        <fullName evidence="1">Uncharacterized protein</fullName>
    </submittedName>
</protein>
<proteinExistence type="predicted"/>
<sequence length="92" mass="9734">MAAVIRLDTRQPVDPALLPAFGSFQAQLRAAAVAEHSAALLLVAQDIAHLEQLLPYAEPALAGRMRQVLAHAASIIVPELDAVGGYIEGRRA</sequence>
<comment type="caution">
    <text evidence="1">The sequence shown here is derived from an EMBL/GenBank/DDBJ whole genome shotgun (WGS) entry which is preliminary data.</text>
</comment>